<dbReference type="OrthoDB" id="62560at2759"/>
<accession>A0A8J4C550</accession>
<dbReference type="Proteomes" id="UP000722791">
    <property type="component" value="Unassembled WGS sequence"/>
</dbReference>
<protein>
    <recommendedName>
        <fullName evidence="5">tRNA(His) guanylyltransferase</fullName>
        <ecNumber evidence="5">2.7.7.79</ecNumber>
    </recommendedName>
</protein>
<evidence type="ECO:0000256" key="13">
    <source>
        <dbReference type="ARBA" id="ARBA00023242"/>
    </source>
</evidence>
<evidence type="ECO:0000256" key="5">
    <source>
        <dbReference type="ARBA" id="ARBA00012511"/>
    </source>
</evidence>
<keyword evidence="11" id="KW-0460">Magnesium</keyword>
<evidence type="ECO:0000256" key="11">
    <source>
        <dbReference type="ARBA" id="ARBA00022842"/>
    </source>
</evidence>
<dbReference type="EMBL" id="BNCQ01000040">
    <property type="protein sequence ID" value="GIM11701.1"/>
    <property type="molecule type" value="Genomic_DNA"/>
</dbReference>
<sequence>MWLCCQQGINCSIAYRAVASLRLNRSSGSCIVLDTTQTSILPARSWQPQHLTLAPRRPPTFHRRCYSRAPGQSFTPAAAADPERVQELSAANNTVRTGDSPVFTHPGGPVDAASSRARRARRGSMANSKYEYVKQYELDDTLLPGCWIVVRIDGKGFTKFSDLHGFEKPNDKRALDLMDECAREVMNEFPDIRLAYGESDEYSFVLGRNTDMYGRRASKLVSLLVSCFTANYVARWSAHLTDTPLRAMPMFDGRAVCYPLDSNLRDYLAWRQADTHINNQYNTCFWALVNSGKTPAEAQATLKGTQTAFKNELLFQNFGINYAHLPEQFKKGSVIIRQRALVEVKSREDGSPVMRERSVPIMLHVDIIRDEFWESHPQLLAP</sequence>
<comment type="caution">
    <text evidence="18">The sequence shown here is derived from an EMBL/GenBank/DDBJ whole genome shotgun (WGS) entry which is preliminary data.</text>
</comment>
<keyword evidence="12" id="KW-0342">GTP-binding</keyword>
<evidence type="ECO:0000256" key="15">
    <source>
        <dbReference type="SAM" id="MobiDB-lite"/>
    </source>
</evidence>
<evidence type="ECO:0000256" key="2">
    <source>
        <dbReference type="ARBA" id="ARBA00002939"/>
    </source>
</evidence>
<comment type="cofactor">
    <cofactor evidence="1">
        <name>Mg(2+)</name>
        <dbReference type="ChEBI" id="CHEBI:18420"/>
    </cofactor>
</comment>
<dbReference type="InterPro" id="IPR025845">
    <property type="entry name" value="Thg1_C_dom"/>
</dbReference>
<proteinExistence type="inferred from homology"/>
<dbReference type="PANTHER" id="PTHR12729">
    <property type="entry name" value="TRNA(HIS) GUANYLYLTRANSFERASE-RELATED"/>
    <property type="match status" value="1"/>
</dbReference>
<evidence type="ECO:0000256" key="4">
    <source>
        <dbReference type="ARBA" id="ARBA00010113"/>
    </source>
</evidence>
<dbReference type="AlphaFoldDB" id="A0A8J4C550"/>
<dbReference type="FunFam" id="3.30.70.3000:FF:000002">
    <property type="entry name" value="tRNA(His) guanylyltransferase 1"/>
    <property type="match status" value="1"/>
</dbReference>
<dbReference type="PANTHER" id="PTHR12729:SF6">
    <property type="entry name" value="TRNA(HIS) GUANYLYLTRANSFERASE-RELATED"/>
    <property type="match status" value="1"/>
</dbReference>
<keyword evidence="13" id="KW-0539">Nucleus</keyword>
<dbReference type="EMBL" id="BNCP01000007">
    <property type="protein sequence ID" value="GIL75607.1"/>
    <property type="molecule type" value="Genomic_DNA"/>
</dbReference>
<evidence type="ECO:0000313" key="19">
    <source>
        <dbReference type="EMBL" id="GIM11701.1"/>
    </source>
</evidence>
<reference evidence="18" key="1">
    <citation type="journal article" date="2021" name="Proc. Natl. Acad. Sci. U.S.A.">
        <title>Three genomes in the algal genus Volvox reveal the fate of a haploid sex-determining region after a transition to homothallism.</title>
        <authorList>
            <person name="Yamamoto K."/>
            <person name="Hamaji T."/>
            <person name="Kawai-Toyooka H."/>
            <person name="Matsuzaki R."/>
            <person name="Takahashi F."/>
            <person name="Nishimura Y."/>
            <person name="Kawachi M."/>
            <person name="Noguchi H."/>
            <person name="Minakuchi Y."/>
            <person name="Umen J.G."/>
            <person name="Toyoda A."/>
            <person name="Nozaki H."/>
        </authorList>
    </citation>
    <scope>NUCLEOTIDE SEQUENCE</scope>
    <source>
        <strain evidence="19">NIES-3785</strain>
        <strain evidence="18">NIES-3786</strain>
    </source>
</reference>
<evidence type="ECO:0000256" key="8">
    <source>
        <dbReference type="ARBA" id="ARBA00022695"/>
    </source>
</evidence>
<evidence type="ECO:0000256" key="7">
    <source>
        <dbReference type="ARBA" id="ARBA00022694"/>
    </source>
</evidence>
<dbReference type="InterPro" id="IPR038469">
    <property type="entry name" value="tRNAHis_GuaTrfase_Thg1_sf"/>
</dbReference>
<evidence type="ECO:0000313" key="20">
    <source>
        <dbReference type="Proteomes" id="UP000747110"/>
    </source>
</evidence>
<evidence type="ECO:0000256" key="10">
    <source>
        <dbReference type="ARBA" id="ARBA00022741"/>
    </source>
</evidence>
<dbReference type="GO" id="GO:0005525">
    <property type="term" value="F:GTP binding"/>
    <property type="evidence" value="ECO:0007669"/>
    <property type="project" value="UniProtKB-KW"/>
</dbReference>
<evidence type="ECO:0000256" key="14">
    <source>
        <dbReference type="ARBA" id="ARBA00047281"/>
    </source>
</evidence>
<feature type="domain" description="tRNAHis guanylyltransferase catalytic" evidence="16">
    <location>
        <begin position="130"/>
        <end position="259"/>
    </location>
</feature>
<dbReference type="GO" id="GO:0000287">
    <property type="term" value="F:magnesium ion binding"/>
    <property type="evidence" value="ECO:0007669"/>
    <property type="project" value="InterPro"/>
</dbReference>
<evidence type="ECO:0000256" key="6">
    <source>
        <dbReference type="ARBA" id="ARBA00022679"/>
    </source>
</evidence>
<comment type="catalytic activity">
    <reaction evidence="14">
        <text>a 5'-end ribonucleotide-tRNA(His) + GTP + ATP + H2O = a 5'-end phospho-guanosine-ribonucleotide-tRNA(His) + AMP + 2 diphosphate + H(+)</text>
        <dbReference type="Rhea" id="RHEA:54564"/>
        <dbReference type="Rhea" id="RHEA-COMP:14193"/>
        <dbReference type="Rhea" id="RHEA-COMP:14917"/>
        <dbReference type="ChEBI" id="CHEBI:15377"/>
        <dbReference type="ChEBI" id="CHEBI:15378"/>
        <dbReference type="ChEBI" id="CHEBI:30616"/>
        <dbReference type="ChEBI" id="CHEBI:33019"/>
        <dbReference type="ChEBI" id="CHEBI:37565"/>
        <dbReference type="ChEBI" id="CHEBI:138282"/>
        <dbReference type="ChEBI" id="CHEBI:141847"/>
        <dbReference type="ChEBI" id="CHEBI:456215"/>
        <dbReference type="EC" id="2.7.7.79"/>
    </reaction>
</comment>
<evidence type="ECO:0000313" key="18">
    <source>
        <dbReference type="EMBL" id="GIL75607.1"/>
    </source>
</evidence>
<dbReference type="InterPro" id="IPR024956">
    <property type="entry name" value="tRNAHis_GuaTrfase_cat"/>
</dbReference>
<dbReference type="GO" id="GO:0005654">
    <property type="term" value="C:nucleoplasm"/>
    <property type="evidence" value="ECO:0007669"/>
    <property type="project" value="UniProtKB-ARBA"/>
</dbReference>
<evidence type="ECO:0000256" key="9">
    <source>
        <dbReference type="ARBA" id="ARBA00022723"/>
    </source>
</evidence>
<keyword evidence="20" id="KW-1185">Reference proteome</keyword>
<keyword evidence="7" id="KW-0819">tRNA processing</keyword>
<evidence type="ECO:0000256" key="12">
    <source>
        <dbReference type="ARBA" id="ARBA00023134"/>
    </source>
</evidence>
<dbReference type="Pfam" id="PF14413">
    <property type="entry name" value="Thg1C"/>
    <property type="match status" value="1"/>
</dbReference>
<dbReference type="Pfam" id="PF04446">
    <property type="entry name" value="Thg1"/>
    <property type="match status" value="1"/>
</dbReference>
<feature type="region of interest" description="Disordered" evidence="15">
    <location>
        <begin position="94"/>
        <end position="120"/>
    </location>
</feature>
<dbReference type="Proteomes" id="UP000747110">
    <property type="component" value="Unassembled WGS sequence"/>
</dbReference>
<dbReference type="GO" id="GO:0006400">
    <property type="term" value="P:tRNA modification"/>
    <property type="evidence" value="ECO:0007669"/>
    <property type="project" value="InterPro"/>
</dbReference>
<dbReference type="EC" id="2.7.7.79" evidence="5"/>
<comment type="function">
    <text evidence="2">Adds a GMP to the 5'-end of tRNA(His) after transcription and RNase P cleavage.</text>
</comment>
<evidence type="ECO:0000256" key="3">
    <source>
        <dbReference type="ARBA" id="ARBA00004123"/>
    </source>
</evidence>
<evidence type="ECO:0000259" key="16">
    <source>
        <dbReference type="Pfam" id="PF04446"/>
    </source>
</evidence>
<keyword evidence="10" id="KW-0547">Nucleotide-binding</keyword>
<evidence type="ECO:0000259" key="17">
    <source>
        <dbReference type="Pfam" id="PF14413"/>
    </source>
</evidence>
<feature type="domain" description="Thg1 C-terminal" evidence="17">
    <location>
        <begin position="263"/>
        <end position="368"/>
    </location>
</feature>
<gene>
    <name evidence="18" type="ORF">Vretifemale_5359</name>
    <name evidence="19" type="ORF">Vretimale_15132</name>
</gene>
<comment type="similarity">
    <text evidence="4">Belongs to the tRNA(His) guanylyltransferase family.</text>
</comment>
<dbReference type="GO" id="GO:0008193">
    <property type="term" value="F:tRNA guanylyltransferase activity"/>
    <property type="evidence" value="ECO:0007669"/>
    <property type="project" value="UniProtKB-EC"/>
</dbReference>
<organism evidence="18 20">
    <name type="scientific">Volvox reticuliferus</name>
    <dbReference type="NCBI Taxonomy" id="1737510"/>
    <lineage>
        <taxon>Eukaryota</taxon>
        <taxon>Viridiplantae</taxon>
        <taxon>Chlorophyta</taxon>
        <taxon>core chlorophytes</taxon>
        <taxon>Chlorophyceae</taxon>
        <taxon>CS clade</taxon>
        <taxon>Chlamydomonadales</taxon>
        <taxon>Volvocaceae</taxon>
        <taxon>Volvox</taxon>
    </lineage>
</organism>
<keyword evidence="9" id="KW-0479">Metal-binding</keyword>
<dbReference type="Gene3D" id="3.30.70.3000">
    <property type="match status" value="1"/>
</dbReference>
<dbReference type="InterPro" id="IPR007537">
    <property type="entry name" value="tRNAHis_GuaTrfase_Thg1"/>
</dbReference>
<evidence type="ECO:0000256" key="1">
    <source>
        <dbReference type="ARBA" id="ARBA00001946"/>
    </source>
</evidence>
<keyword evidence="6" id="KW-0808">Transferase</keyword>
<name>A0A8J4C550_9CHLO</name>
<keyword evidence="8" id="KW-0548">Nucleotidyltransferase</keyword>
<comment type="subcellular location">
    <subcellularLocation>
        <location evidence="3">Nucleus</location>
    </subcellularLocation>
</comment>